<dbReference type="Proteomes" id="UP000585474">
    <property type="component" value="Unassembled WGS sequence"/>
</dbReference>
<name>A0A7J0EWE1_9ERIC</name>
<evidence type="ECO:0000256" key="1">
    <source>
        <dbReference type="ARBA" id="ARBA00022927"/>
    </source>
</evidence>
<keyword evidence="1" id="KW-0813">Transport</keyword>
<feature type="domain" description="T-SNARE coiled-coil homology" evidence="2">
    <location>
        <begin position="113"/>
        <end position="162"/>
    </location>
</feature>
<dbReference type="EMBL" id="BJWL01000007">
    <property type="protein sequence ID" value="GFY90526.1"/>
    <property type="molecule type" value="Genomic_DNA"/>
</dbReference>
<dbReference type="AlphaFoldDB" id="A0A7J0EWE1"/>
<sequence>MRERKSRTDTRGYSTAAITAGPCAAFKLQHGYYPEFTENSNSSAQTMASARKAVVFGRDCPELWRGVLLSLLSNDSSADVSALARKSEAFTAERRERSNTYDKDLASLAFSLVVESVNDLAQIMKDLSVLVIDQGTIVDKIDYNIQNVAASVVEGLKQLHKVLLNLYIFS</sequence>
<reference evidence="3 4" key="1">
    <citation type="submission" date="2019-07" db="EMBL/GenBank/DDBJ databases">
        <title>De Novo Assembly of kiwifruit Actinidia rufa.</title>
        <authorList>
            <person name="Sugita-Konishi S."/>
            <person name="Sato K."/>
            <person name="Mori E."/>
            <person name="Abe Y."/>
            <person name="Kisaki G."/>
            <person name="Hamano K."/>
            <person name="Suezawa K."/>
            <person name="Otani M."/>
            <person name="Fukuda T."/>
            <person name="Manabe T."/>
            <person name="Gomi K."/>
            <person name="Tabuchi M."/>
            <person name="Akimitsu K."/>
            <person name="Kataoka I."/>
        </authorList>
    </citation>
    <scope>NUCLEOTIDE SEQUENCE [LARGE SCALE GENOMIC DNA]</scope>
    <source>
        <strain evidence="4">cv. Fuchu</strain>
    </source>
</reference>
<keyword evidence="4" id="KW-1185">Reference proteome</keyword>
<dbReference type="OrthoDB" id="10251371at2759"/>
<dbReference type="CDD" id="cd15845">
    <property type="entry name" value="SNARE_syntaxin16"/>
    <property type="match status" value="1"/>
</dbReference>
<dbReference type="Gene3D" id="1.20.5.110">
    <property type="match status" value="1"/>
</dbReference>
<keyword evidence="1" id="KW-0653">Protein transport</keyword>
<comment type="caution">
    <text evidence="3">The sequence shown here is derived from an EMBL/GenBank/DDBJ whole genome shotgun (WGS) entry which is preliminary data.</text>
</comment>
<evidence type="ECO:0000313" key="4">
    <source>
        <dbReference type="Proteomes" id="UP000585474"/>
    </source>
</evidence>
<dbReference type="GO" id="GO:0015031">
    <property type="term" value="P:protein transport"/>
    <property type="evidence" value="ECO:0007669"/>
    <property type="project" value="UniProtKB-KW"/>
</dbReference>
<gene>
    <name evidence="3" type="ORF">Acr_07g0007230</name>
</gene>
<accession>A0A7J0EWE1</accession>
<proteinExistence type="predicted"/>
<protein>
    <submittedName>
        <fullName evidence="3">Syntaxin of plants 43</fullName>
    </submittedName>
</protein>
<dbReference type="PROSITE" id="PS50192">
    <property type="entry name" value="T_SNARE"/>
    <property type="match status" value="1"/>
</dbReference>
<evidence type="ECO:0000313" key="3">
    <source>
        <dbReference type="EMBL" id="GFY90526.1"/>
    </source>
</evidence>
<dbReference type="SUPFAM" id="SSF58038">
    <property type="entry name" value="SNARE fusion complex"/>
    <property type="match status" value="1"/>
</dbReference>
<evidence type="ECO:0000259" key="2">
    <source>
        <dbReference type="PROSITE" id="PS50192"/>
    </source>
</evidence>
<dbReference type="InterPro" id="IPR000727">
    <property type="entry name" value="T_SNARE_dom"/>
</dbReference>
<organism evidence="3 4">
    <name type="scientific">Actinidia rufa</name>
    <dbReference type="NCBI Taxonomy" id="165716"/>
    <lineage>
        <taxon>Eukaryota</taxon>
        <taxon>Viridiplantae</taxon>
        <taxon>Streptophyta</taxon>
        <taxon>Embryophyta</taxon>
        <taxon>Tracheophyta</taxon>
        <taxon>Spermatophyta</taxon>
        <taxon>Magnoliopsida</taxon>
        <taxon>eudicotyledons</taxon>
        <taxon>Gunneridae</taxon>
        <taxon>Pentapetalae</taxon>
        <taxon>asterids</taxon>
        <taxon>Ericales</taxon>
        <taxon>Actinidiaceae</taxon>
        <taxon>Actinidia</taxon>
    </lineage>
</organism>